<dbReference type="InterPro" id="IPR024047">
    <property type="entry name" value="MM3350-like_sf"/>
</dbReference>
<name>A0ABP2S694_LEPBO</name>
<reference evidence="1" key="1">
    <citation type="submission" date="2012-09" db="EMBL/GenBank/DDBJ databases">
        <authorList>
            <person name="Harkins D.M."/>
            <person name="Durkin A.S."/>
            <person name="Brinkac L.M."/>
            <person name="Selengut J.D."/>
            <person name="Sanka R."/>
            <person name="DePew J."/>
            <person name="Purushe J."/>
            <person name="Picardeau M."/>
            <person name="Werts C."/>
            <person name="Goarant C."/>
            <person name="Vinetz J.M."/>
            <person name="Sutton G.G."/>
            <person name="Nelson W.C."/>
            <person name="Fouts D.E."/>
        </authorList>
    </citation>
    <scope>NUCLEOTIDE SEQUENCE [LARGE SCALE GENOMIC DNA]</scope>
    <source>
        <strain evidence="1">200801926</strain>
    </source>
</reference>
<keyword evidence="2" id="KW-1185">Reference proteome</keyword>
<accession>A0ABP2S694</accession>
<dbReference type="EMBL" id="AKWJ02000017">
    <property type="protein sequence ID" value="EKP14590.1"/>
    <property type="molecule type" value="Genomic_DNA"/>
</dbReference>
<dbReference type="Proteomes" id="UP000002837">
    <property type="component" value="Unassembled WGS sequence"/>
</dbReference>
<evidence type="ECO:0000313" key="1">
    <source>
        <dbReference type="EMBL" id="EKP14590.1"/>
    </source>
</evidence>
<sequence>MKQFCKSEYGIFKNSIGELNFLLTKSDLPKNSLKRNEVAYEKMKTNGTCAYCREEIPKNSGSIKAHISKCDSKNKSKKNKTSHHMLLLIEGKYNPEYWLVIKAKADTSLKKIDSFIRDIWVECCGHLSAFTVESGDIEMEEKIGQVFEEGFKVEYIYDFGSSTELSLSLIDEIEDGDEKDIKIIFRNKDVDFKCYHCHNKAEMICPFCIHNRSGLLCKSCIKNHECVEEEGEDLLLPLVNSPRVGECAYSGYQDKYVKKYFPKEIF</sequence>
<organism evidence="1 2">
    <name type="scientific">Leptospira borgpetersenii str. 200801926</name>
    <dbReference type="NCBI Taxonomy" id="1193009"/>
    <lineage>
        <taxon>Bacteria</taxon>
        <taxon>Pseudomonadati</taxon>
        <taxon>Spirochaetota</taxon>
        <taxon>Spirochaetia</taxon>
        <taxon>Leptospirales</taxon>
        <taxon>Leptospiraceae</taxon>
        <taxon>Leptospira</taxon>
    </lineage>
</organism>
<protein>
    <submittedName>
        <fullName evidence="1">Uncharacterized protein</fullName>
    </submittedName>
</protein>
<dbReference type="SUPFAM" id="SSF159941">
    <property type="entry name" value="MM3350-like"/>
    <property type="match status" value="1"/>
</dbReference>
<comment type="caution">
    <text evidence="1">The sequence shown here is derived from an EMBL/GenBank/DDBJ whole genome shotgun (WGS) entry which is preliminary data.</text>
</comment>
<gene>
    <name evidence="1" type="ORF">LEP1GSC128_1420</name>
</gene>
<evidence type="ECO:0000313" key="2">
    <source>
        <dbReference type="Proteomes" id="UP000002837"/>
    </source>
</evidence>
<proteinExistence type="predicted"/>